<gene>
    <name evidence="1" type="ORF">L0M99_01710</name>
</gene>
<dbReference type="InterPro" id="IPR014056">
    <property type="entry name" value="TypeIITA-like_toxin_pred"/>
</dbReference>
<sequence length="102" mass="11493">MEIISSSLFDAWLGKLKDKHAQRRILHAIARCEAHGKMLGDIKTVGEKVSEMRFHFGAGYRIYYTQLGAVTVFLLAGGDKSSQIRDIKTAQELAKQIRKEQS</sequence>
<dbReference type="NCBIfam" id="TIGR02683">
    <property type="entry name" value="upstrm_HI1419"/>
    <property type="match status" value="1"/>
</dbReference>
<dbReference type="AlphaFoldDB" id="A0AAJ1EWR9"/>
<dbReference type="PIRSF" id="PIRSF028744">
    <property type="entry name" value="Addict_mod_HI1419"/>
    <property type="match status" value="1"/>
</dbReference>
<comment type="caution">
    <text evidence="1">The sequence shown here is derived from an EMBL/GenBank/DDBJ whole genome shotgun (WGS) entry which is preliminary data.</text>
</comment>
<accession>A0AAJ1EWR9</accession>
<proteinExistence type="predicted"/>
<dbReference type="Pfam" id="PF05973">
    <property type="entry name" value="Gp49"/>
    <property type="match status" value="1"/>
</dbReference>
<dbReference type="Proteomes" id="UP001200537">
    <property type="component" value="Unassembled WGS sequence"/>
</dbReference>
<reference evidence="1" key="1">
    <citation type="submission" date="2022-01" db="EMBL/GenBank/DDBJ databases">
        <title>Collection of gut derived symbiotic bacterial strains cultured from healthy donors.</title>
        <authorList>
            <person name="Lin H."/>
            <person name="Kohout C."/>
            <person name="Waligurski E."/>
            <person name="Pamer E.G."/>
        </authorList>
    </citation>
    <scope>NUCLEOTIDE SEQUENCE</scope>
    <source>
        <strain evidence="1">DFI.7.46</strain>
    </source>
</reference>
<protein>
    <submittedName>
        <fullName evidence="1">Type II toxin-antitoxin system RelE/ParE family toxin</fullName>
    </submittedName>
</protein>
<dbReference type="InterPro" id="IPR009241">
    <property type="entry name" value="HigB-like"/>
</dbReference>
<name>A0AAJ1EWR9_9ACTO</name>
<organism evidence="1 2">
    <name type="scientific">Varibaculum cambriense</name>
    <dbReference type="NCBI Taxonomy" id="184870"/>
    <lineage>
        <taxon>Bacteria</taxon>
        <taxon>Bacillati</taxon>
        <taxon>Actinomycetota</taxon>
        <taxon>Actinomycetes</taxon>
        <taxon>Actinomycetales</taxon>
        <taxon>Actinomycetaceae</taxon>
        <taxon>Varibaculum</taxon>
    </lineage>
</organism>
<dbReference type="RefSeq" id="WP_024059237.1">
    <property type="nucleotide sequence ID" value="NZ_JAGZVZ010000001.1"/>
</dbReference>
<dbReference type="PANTHER" id="PTHR41791">
    <property type="entry name" value="SSL7039 PROTEIN"/>
    <property type="match status" value="1"/>
</dbReference>
<dbReference type="EMBL" id="JAKNHJ010000003">
    <property type="protein sequence ID" value="MCG4617214.1"/>
    <property type="molecule type" value="Genomic_DNA"/>
</dbReference>
<evidence type="ECO:0000313" key="1">
    <source>
        <dbReference type="EMBL" id="MCG4617214.1"/>
    </source>
</evidence>
<dbReference type="PANTHER" id="PTHR41791:SF1">
    <property type="entry name" value="SSL7039 PROTEIN"/>
    <property type="match status" value="1"/>
</dbReference>
<evidence type="ECO:0000313" key="2">
    <source>
        <dbReference type="Proteomes" id="UP001200537"/>
    </source>
</evidence>